<dbReference type="GO" id="GO:0003825">
    <property type="term" value="F:alpha,alpha-trehalose-phosphate synthase (UDP-forming) activity"/>
    <property type="evidence" value="ECO:0007669"/>
    <property type="project" value="UniProtKB-UniRule"/>
</dbReference>
<dbReference type="SUPFAM" id="SSF53756">
    <property type="entry name" value="UDP-Glycosyltransferase/glycogen phosphorylase"/>
    <property type="match status" value="1"/>
</dbReference>
<dbReference type="CDD" id="cd03788">
    <property type="entry name" value="GT20_TPS"/>
    <property type="match status" value="1"/>
</dbReference>
<dbReference type="Pfam" id="PF00982">
    <property type="entry name" value="Glyco_transf_20"/>
    <property type="match status" value="1"/>
</dbReference>
<name>A0A0H1R064_9EURY</name>
<dbReference type="SUPFAM" id="SSF56784">
    <property type="entry name" value="HAD-like"/>
    <property type="match status" value="1"/>
</dbReference>
<dbReference type="STRING" id="1550566.SZ63_05395"/>
<dbReference type="NCBIfam" id="TIGR00685">
    <property type="entry name" value="T6PP"/>
    <property type="match status" value="1"/>
</dbReference>
<dbReference type="PANTHER" id="PTHR10788:SF106">
    <property type="entry name" value="BCDNA.GH08860"/>
    <property type="match status" value="1"/>
</dbReference>
<dbReference type="InterPro" id="IPR006379">
    <property type="entry name" value="HAD-SF_hydro_IIB"/>
</dbReference>
<protein>
    <recommendedName>
        <fullName evidence="5">Alpha,alpha-trehalose-phosphate synthase</fullName>
        <ecNumber evidence="5">2.4.1.15</ecNumber>
    </recommendedName>
</protein>
<dbReference type="RefSeq" id="WP_048182325.1">
    <property type="nucleotide sequence ID" value="NZ_JXOJ01000002.1"/>
</dbReference>
<comment type="caution">
    <text evidence="7">The sequence shown here is derived from an EMBL/GenBank/DDBJ whole genome shotgun (WGS) entry which is preliminary data.</text>
</comment>
<dbReference type="FunFam" id="3.40.50.2000:FF:000010">
    <property type="entry name" value="Alpha,alpha-trehalose-phosphate synthase"/>
    <property type="match status" value="1"/>
</dbReference>
<evidence type="ECO:0000313" key="7">
    <source>
        <dbReference type="EMBL" id="KLK88454.1"/>
    </source>
</evidence>
<evidence type="ECO:0000256" key="4">
    <source>
        <dbReference type="ARBA" id="ARBA00048039"/>
    </source>
</evidence>
<dbReference type="Gene3D" id="3.30.70.1020">
    <property type="entry name" value="Trehalose-6-phosphate phosphatase related protein, domain 2"/>
    <property type="match status" value="1"/>
</dbReference>
<keyword evidence="8" id="KW-1185">Reference proteome</keyword>
<dbReference type="CDD" id="cd01627">
    <property type="entry name" value="HAD_TPP"/>
    <property type="match status" value="1"/>
</dbReference>
<sequence length="752" mass="85830">MNRLLIVSNRLPISVARKNGDLRLQRSVGGLATGVGSFYKSYESLWVGWPGINIQKKQEEEKDRILETLGKEQCHPVFLSPYDIKNYYDGFCNNTLWPLLHYFNLSAEYDPKTWQVYQRVNEKFCDAVMEVARPDDVIWVHDYHLMLLPQMLRERLPDAEIGYFHHIPFPSFEIFRHLPWREEILTGLLGADLIGFHTYGYVRHFLSSVRRLLGYEHTFGEVRTGTRVVRTDLFPMGIDYHRFADSAGSTQVQKEIARIRQEYGKRQIILSFDRMDYTKGIPLRLEAFDALLEKKPDYQGKVSLVLVAVPSRTSVSSYQALKKRIDELVGRINGKYGTTDWVPVRYFYNFLPFETLVAFYSAADVALVTPLRDGMNLMAKEYVATRTDGTGVLILSEMAGAAEELGEAIIVNPNDQDAVIEAIETALAMPEKEQIERNRTMQRRLMRYDIEHWVGDFLVRLGDARAVRVERSEQIVTPAIRDELVADYVAANDRLLLLDYDGTLVPFAARPQKAVPGDATREVLKSLSGTPGNEVVVISGRDRATLDDWFGELDIGIIAEHGVWVRERSGEWRMPEALSDEWKGEIYPLLELYTDRTPGSFIEEKDYSLVWHYRRTEPLLGAQRAKDLKDDLLHLTSNLNVGVMDGNKVIEIKNNVVNKGRAALNWVSRHAWDFILAIGDDRTDEDLFEAMPPEAYSIKVGLAPSRARFNLIAQRDVLPLLKKCIERDKKGVSGKKERPGREKSVIESAAPG</sequence>
<dbReference type="GO" id="GO:0004805">
    <property type="term" value="F:trehalose-phosphatase activity"/>
    <property type="evidence" value="ECO:0007669"/>
    <property type="project" value="TreeGrafter"/>
</dbReference>
<dbReference type="PATRIC" id="fig|1550566.3.peg.1160"/>
<organism evidence="7 8">
    <name type="scientific">Methanoculleus sediminis</name>
    <dbReference type="NCBI Taxonomy" id="1550566"/>
    <lineage>
        <taxon>Archaea</taxon>
        <taxon>Methanobacteriati</taxon>
        <taxon>Methanobacteriota</taxon>
        <taxon>Stenosarchaea group</taxon>
        <taxon>Methanomicrobia</taxon>
        <taxon>Methanomicrobiales</taxon>
        <taxon>Methanomicrobiaceae</taxon>
        <taxon>Methanoculleus</taxon>
    </lineage>
</organism>
<dbReference type="EC" id="2.4.1.15" evidence="5"/>
<dbReference type="GO" id="GO:0005829">
    <property type="term" value="C:cytosol"/>
    <property type="evidence" value="ECO:0007669"/>
    <property type="project" value="TreeGrafter"/>
</dbReference>
<evidence type="ECO:0000256" key="5">
    <source>
        <dbReference type="NCBIfam" id="TIGR02400"/>
    </source>
</evidence>
<feature type="region of interest" description="Disordered" evidence="6">
    <location>
        <begin position="729"/>
        <end position="752"/>
    </location>
</feature>
<dbReference type="Pfam" id="PF02358">
    <property type="entry name" value="Trehalose_PPase"/>
    <property type="match status" value="1"/>
</dbReference>
<evidence type="ECO:0000256" key="6">
    <source>
        <dbReference type="SAM" id="MobiDB-lite"/>
    </source>
</evidence>
<dbReference type="InterPro" id="IPR003337">
    <property type="entry name" value="Trehalose_PPase"/>
</dbReference>
<dbReference type="NCBIfam" id="TIGR02400">
    <property type="entry name" value="trehalose_OtsA"/>
    <property type="match status" value="1"/>
</dbReference>
<accession>A0A0H1R064</accession>
<dbReference type="InterPro" id="IPR023214">
    <property type="entry name" value="HAD_sf"/>
</dbReference>
<comment type="catalytic activity">
    <reaction evidence="4">
        <text>D-glucose 6-phosphate + UDP-alpha-D-glucose = alpha,alpha-trehalose 6-phosphate + UDP + H(+)</text>
        <dbReference type="Rhea" id="RHEA:18889"/>
        <dbReference type="ChEBI" id="CHEBI:15378"/>
        <dbReference type="ChEBI" id="CHEBI:58223"/>
        <dbReference type="ChEBI" id="CHEBI:58429"/>
        <dbReference type="ChEBI" id="CHEBI:58885"/>
        <dbReference type="ChEBI" id="CHEBI:61548"/>
        <dbReference type="EC" id="2.4.1.15"/>
    </reaction>
</comment>
<dbReference type="Proteomes" id="UP000035301">
    <property type="component" value="Unassembled WGS sequence"/>
</dbReference>
<evidence type="ECO:0000256" key="2">
    <source>
        <dbReference type="ARBA" id="ARBA00022676"/>
    </source>
</evidence>
<dbReference type="AlphaFoldDB" id="A0A0H1R064"/>
<reference evidence="7 8" key="1">
    <citation type="journal article" date="2015" name="Int. J. Syst. Evol. Microbiol.">
        <title>Methanoculleus sediminis sp. nov., a methanogen from sediments near a submarine mud volcano.</title>
        <authorList>
            <person name="Chen S.C."/>
            <person name="Chen M.F."/>
            <person name="Lai M.C."/>
            <person name="Weng C.Y."/>
            <person name="Wu S.Y."/>
            <person name="Lin S."/>
            <person name="Yang T.F."/>
            <person name="Chen P.C."/>
        </authorList>
    </citation>
    <scope>NUCLEOTIDE SEQUENCE [LARGE SCALE GENOMIC DNA]</scope>
    <source>
        <strain evidence="7 8">S3Fa</strain>
    </source>
</reference>
<comment type="similarity">
    <text evidence="1">In the C-terminal section; belongs to the trehalose phosphatase family.</text>
</comment>
<keyword evidence="3" id="KW-0808">Transferase</keyword>
<dbReference type="OrthoDB" id="79955at2157"/>
<dbReference type="Gene3D" id="3.40.50.2000">
    <property type="entry name" value="Glycogen Phosphorylase B"/>
    <property type="match status" value="2"/>
</dbReference>
<evidence type="ECO:0000256" key="3">
    <source>
        <dbReference type="ARBA" id="ARBA00022679"/>
    </source>
</evidence>
<evidence type="ECO:0000313" key="8">
    <source>
        <dbReference type="Proteomes" id="UP000035301"/>
    </source>
</evidence>
<dbReference type="Gene3D" id="3.40.50.1000">
    <property type="entry name" value="HAD superfamily/HAD-like"/>
    <property type="match status" value="1"/>
</dbReference>
<dbReference type="NCBIfam" id="TIGR01484">
    <property type="entry name" value="HAD-SF-IIB"/>
    <property type="match status" value="1"/>
</dbReference>
<dbReference type="EMBL" id="JXOJ01000002">
    <property type="protein sequence ID" value="KLK88454.1"/>
    <property type="molecule type" value="Genomic_DNA"/>
</dbReference>
<dbReference type="InterPro" id="IPR012766">
    <property type="entry name" value="Trehalose_OtsA"/>
</dbReference>
<dbReference type="PANTHER" id="PTHR10788">
    <property type="entry name" value="TREHALOSE-6-PHOSPHATE SYNTHASE"/>
    <property type="match status" value="1"/>
</dbReference>
<dbReference type="NCBIfam" id="NF011071">
    <property type="entry name" value="PRK14501.1"/>
    <property type="match status" value="1"/>
</dbReference>
<feature type="compositionally biased region" description="Basic and acidic residues" evidence="6">
    <location>
        <begin position="729"/>
        <end position="745"/>
    </location>
</feature>
<evidence type="ECO:0000256" key="1">
    <source>
        <dbReference type="ARBA" id="ARBA00006330"/>
    </source>
</evidence>
<proteinExistence type="inferred from homology"/>
<dbReference type="InterPro" id="IPR036412">
    <property type="entry name" value="HAD-like_sf"/>
</dbReference>
<gene>
    <name evidence="7" type="ORF">SZ63_05395</name>
</gene>
<dbReference type="InterPro" id="IPR001830">
    <property type="entry name" value="Glyco_trans_20"/>
</dbReference>
<dbReference type="GO" id="GO:0005992">
    <property type="term" value="P:trehalose biosynthetic process"/>
    <property type="evidence" value="ECO:0007669"/>
    <property type="project" value="UniProtKB-UniRule"/>
</dbReference>
<keyword evidence="2" id="KW-0328">Glycosyltransferase</keyword>